<keyword evidence="2" id="KW-0813">Transport</keyword>
<gene>
    <name evidence="7" type="ORF">LTR78_009907</name>
</gene>
<evidence type="ECO:0000313" key="8">
    <source>
        <dbReference type="Proteomes" id="UP001274830"/>
    </source>
</evidence>
<dbReference type="Proteomes" id="UP001274830">
    <property type="component" value="Unassembled WGS sequence"/>
</dbReference>
<dbReference type="GO" id="GO:0016020">
    <property type="term" value="C:membrane"/>
    <property type="evidence" value="ECO:0007669"/>
    <property type="project" value="UniProtKB-SubCell"/>
</dbReference>
<dbReference type="PANTHER" id="PTHR45649:SF14">
    <property type="entry name" value="GABA PERMEASE"/>
    <property type="match status" value="1"/>
</dbReference>
<evidence type="ECO:0008006" key="9">
    <source>
        <dbReference type="Google" id="ProtNLM"/>
    </source>
</evidence>
<evidence type="ECO:0000256" key="1">
    <source>
        <dbReference type="ARBA" id="ARBA00004141"/>
    </source>
</evidence>
<dbReference type="AlphaFoldDB" id="A0AAE0WH72"/>
<evidence type="ECO:0000256" key="6">
    <source>
        <dbReference type="SAM" id="Phobius"/>
    </source>
</evidence>
<dbReference type="GO" id="GO:0022857">
    <property type="term" value="F:transmembrane transporter activity"/>
    <property type="evidence" value="ECO:0007669"/>
    <property type="project" value="InterPro"/>
</dbReference>
<comment type="caution">
    <text evidence="7">The sequence shown here is derived from an EMBL/GenBank/DDBJ whole genome shotgun (WGS) entry which is preliminary data.</text>
</comment>
<evidence type="ECO:0000313" key="7">
    <source>
        <dbReference type="EMBL" id="KAK3670252.1"/>
    </source>
</evidence>
<evidence type="ECO:0000256" key="2">
    <source>
        <dbReference type="ARBA" id="ARBA00022448"/>
    </source>
</evidence>
<reference evidence="7" key="1">
    <citation type="submission" date="2023-07" db="EMBL/GenBank/DDBJ databases">
        <title>Black Yeasts Isolated from many extreme environments.</title>
        <authorList>
            <person name="Coleine C."/>
            <person name="Stajich J.E."/>
            <person name="Selbmann L."/>
        </authorList>
    </citation>
    <scope>NUCLEOTIDE SEQUENCE</scope>
    <source>
        <strain evidence="7">CCFEE 5485</strain>
    </source>
</reference>
<keyword evidence="5 6" id="KW-0472">Membrane</keyword>
<dbReference type="PANTHER" id="PTHR45649">
    <property type="entry name" value="AMINO-ACID PERMEASE BAT1"/>
    <property type="match status" value="1"/>
</dbReference>
<proteinExistence type="predicted"/>
<keyword evidence="4 6" id="KW-1133">Transmembrane helix</keyword>
<sequence>MANFGLQAGCSRTARAFASDRGLPASRFFDKVSPRSQVPLRAIMLSVINQSLLGFINIGSTATFNAFVNSAAVTLYITYITPVILGVLKRMRGEQIPHGPFALGRGRNIINAVAIVYTLFTSFFPF</sequence>
<comment type="subcellular location">
    <subcellularLocation>
        <location evidence="1">Membrane</location>
        <topology evidence="1">Multi-pass membrane protein</topology>
    </subcellularLocation>
</comment>
<organism evidence="7 8">
    <name type="scientific">Recurvomyces mirabilis</name>
    <dbReference type="NCBI Taxonomy" id="574656"/>
    <lineage>
        <taxon>Eukaryota</taxon>
        <taxon>Fungi</taxon>
        <taxon>Dikarya</taxon>
        <taxon>Ascomycota</taxon>
        <taxon>Pezizomycotina</taxon>
        <taxon>Dothideomycetes</taxon>
        <taxon>Dothideomycetidae</taxon>
        <taxon>Mycosphaerellales</taxon>
        <taxon>Teratosphaeriaceae</taxon>
        <taxon>Recurvomyces</taxon>
    </lineage>
</organism>
<keyword evidence="8" id="KW-1185">Reference proteome</keyword>
<feature type="transmembrane region" description="Helical" evidence="6">
    <location>
        <begin position="109"/>
        <end position="125"/>
    </location>
</feature>
<dbReference type="InterPro" id="IPR002293">
    <property type="entry name" value="AA/rel_permease1"/>
</dbReference>
<evidence type="ECO:0000256" key="5">
    <source>
        <dbReference type="ARBA" id="ARBA00023136"/>
    </source>
</evidence>
<protein>
    <recommendedName>
        <fullName evidence="9">Amino acid permease</fullName>
    </recommendedName>
</protein>
<feature type="transmembrane region" description="Helical" evidence="6">
    <location>
        <begin position="66"/>
        <end position="88"/>
    </location>
</feature>
<keyword evidence="3 6" id="KW-0812">Transmembrane</keyword>
<evidence type="ECO:0000256" key="3">
    <source>
        <dbReference type="ARBA" id="ARBA00022692"/>
    </source>
</evidence>
<name>A0AAE0WH72_9PEZI</name>
<dbReference type="Pfam" id="PF13520">
    <property type="entry name" value="AA_permease_2"/>
    <property type="match status" value="1"/>
</dbReference>
<accession>A0AAE0WH72</accession>
<dbReference type="EMBL" id="JAUTXT010000060">
    <property type="protein sequence ID" value="KAK3670252.1"/>
    <property type="molecule type" value="Genomic_DNA"/>
</dbReference>
<evidence type="ECO:0000256" key="4">
    <source>
        <dbReference type="ARBA" id="ARBA00022989"/>
    </source>
</evidence>